<dbReference type="InterPro" id="IPR008927">
    <property type="entry name" value="6-PGluconate_DH-like_C_sf"/>
</dbReference>
<dbReference type="InterPro" id="IPR003421">
    <property type="entry name" value="Opine_DH"/>
</dbReference>
<keyword evidence="4" id="KW-1185">Reference proteome</keyword>
<organism evidence="3 4">
    <name type="scientific">Paracoccus siganidrum</name>
    <dbReference type="NCBI Taxonomy" id="1276757"/>
    <lineage>
        <taxon>Bacteria</taxon>
        <taxon>Pseudomonadati</taxon>
        <taxon>Pseudomonadota</taxon>
        <taxon>Alphaproteobacteria</taxon>
        <taxon>Rhodobacterales</taxon>
        <taxon>Paracoccaceae</taxon>
        <taxon>Paracoccus</taxon>
    </lineage>
</organism>
<comment type="caution">
    <text evidence="3">The sequence shown here is derived from an EMBL/GenBank/DDBJ whole genome shotgun (WGS) entry which is preliminary data.</text>
</comment>
<dbReference type="Pfam" id="PF03807">
    <property type="entry name" value="F420_oxidored"/>
    <property type="match status" value="1"/>
</dbReference>
<feature type="domain" description="Pyrroline-5-carboxylate reductase catalytic N-terminal" evidence="2">
    <location>
        <begin position="2"/>
        <end position="100"/>
    </location>
</feature>
<dbReference type="PANTHER" id="PTHR38015:SF1">
    <property type="entry name" value="OPINE DEHYDROGENASE DOMAIN-CONTAINING PROTEIN"/>
    <property type="match status" value="1"/>
</dbReference>
<evidence type="ECO:0000313" key="3">
    <source>
        <dbReference type="EMBL" id="RJL19715.1"/>
    </source>
</evidence>
<name>A0A419AA96_9RHOB</name>
<accession>A0A419AA96</accession>
<dbReference type="PANTHER" id="PTHR38015">
    <property type="entry name" value="BLR6086 PROTEIN"/>
    <property type="match status" value="1"/>
</dbReference>
<gene>
    <name evidence="3" type="ORF">D3P05_04365</name>
</gene>
<evidence type="ECO:0000259" key="1">
    <source>
        <dbReference type="Pfam" id="PF02317"/>
    </source>
</evidence>
<dbReference type="InterPro" id="IPR028939">
    <property type="entry name" value="P5C_Rdtase_cat_N"/>
</dbReference>
<dbReference type="SUPFAM" id="SSF48179">
    <property type="entry name" value="6-phosphogluconate dehydrogenase C-terminal domain-like"/>
    <property type="match status" value="1"/>
</dbReference>
<sequence length="365" mass="38881">MTVGIAGAGSVAFATAAWLEQAGHHAILWSPSGKRTRRLAAGEPLVARNAIEGSFRPGTAADAADLAARADVVLIALPGYGHKAVLDALAPHLRNGQAVIFSSHASFGALYLGTKLAARGITLPIVAWGTTLATARQADLTTVNVNTVRSKIDLATIPEDRAEEGLRLCQALFGDRFVAREGLLSIALSNLNPQNHMGIALCNMTRMEHGETWGQGANITPNVGRLLERLDEERLAIAEALGLQVRTIFDHFHLSYHVPRASISEMNQEMHRQGVGGTGPATADSRYATEDVPYGLHVTAVLGDLVGRPAVLHRAGVQIFSAMYGRDFAAENTLLTDMGFDRLDLDQVKRACRTGILPAHDGAPA</sequence>
<dbReference type="GO" id="GO:0016491">
    <property type="term" value="F:oxidoreductase activity"/>
    <property type="evidence" value="ECO:0007669"/>
    <property type="project" value="InterPro"/>
</dbReference>
<dbReference type="InterPro" id="IPR036291">
    <property type="entry name" value="NAD(P)-bd_dom_sf"/>
</dbReference>
<dbReference type="InterPro" id="IPR051729">
    <property type="entry name" value="Opine/Lysopine_DH"/>
</dbReference>
<reference evidence="4" key="1">
    <citation type="submission" date="2018-09" db="EMBL/GenBank/DDBJ databases">
        <title>Paracoccus onubensis nov. sp. a moderate halophilic bacterium isolated from Gruta de las Maravillas (Aracena, Spain).</title>
        <authorList>
            <person name="Jurado V."/>
            <person name="Gutierrez-Patricio S."/>
            <person name="Gonzalez-Pimentel J.L."/>
            <person name="Miller A.Z."/>
            <person name="Laiz L."/>
            <person name="Saiz-Jimenez C."/>
        </authorList>
    </citation>
    <scope>NUCLEOTIDE SEQUENCE [LARGE SCALE GENOMIC DNA]</scope>
    <source>
        <strain evidence="4">DSM 26381</strain>
    </source>
</reference>
<dbReference type="Gene3D" id="3.40.50.720">
    <property type="entry name" value="NAD(P)-binding Rossmann-like Domain"/>
    <property type="match status" value="1"/>
</dbReference>
<proteinExistence type="predicted"/>
<dbReference type="InterPro" id="IPR013328">
    <property type="entry name" value="6PGD_dom2"/>
</dbReference>
<dbReference type="OrthoDB" id="6135265at2"/>
<protein>
    <submittedName>
        <fullName evidence="3">NAD/NADP octopine/nopaline dehydrogenase</fullName>
    </submittedName>
</protein>
<evidence type="ECO:0000259" key="2">
    <source>
        <dbReference type="Pfam" id="PF03807"/>
    </source>
</evidence>
<dbReference type="AlphaFoldDB" id="A0A419AA96"/>
<dbReference type="SUPFAM" id="SSF51735">
    <property type="entry name" value="NAD(P)-binding Rossmann-fold domains"/>
    <property type="match status" value="1"/>
</dbReference>
<dbReference type="Proteomes" id="UP000283587">
    <property type="component" value="Unassembled WGS sequence"/>
</dbReference>
<dbReference type="Pfam" id="PF02317">
    <property type="entry name" value="Octopine_DH"/>
    <property type="match status" value="1"/>
</dbReference>
<dbReference type="EMBL" id="QZEW01000014">
    <property type="protein sequence ID" value="RJL19715.1"/>
    <property type="molecule type" value="Genomic_DNA"/>
</dbReference>
<evidence type="ECO:0000313" key="4">
    <source>
        <dbReference type="Proteomes" id="UP000283587"/>
    </source>
</evidence>
<dbReference type="Gene3D" id="1.10.1040.10">
    <property type="entry name" value="N-(1-d-carboxylethyl)-l-norvaline Dehydrogenase, domain 2"/>
    <property type="match status" value="1"/>
</dbReference>
<feature type="domain" description="Opine dehydrogenase" evidence="1">
    <location>
        <begin position="181"/>
        <end position="323"/>
    </location>
</feature>